<evidence type="ECO:0000313" key="1">
    <source>
        <dbReference type="EMBL" id="GAF70788.1"/>
    </source>
</evidence>
<dbReference type="AlphaFoldDB" id="X0RPS5"/>
<gene>
    <name evidence="1" type="ORF">S01H1_17295</name>
</gene>
<evidence type="ECO:0008006" key="2">
    <source>
        <dbReference type="Google" id="ProtNLM"/>
    </source>
</evidence>
<comment type="caution">
    <text evidence="1">The sequence shown here is derived from an EMBL/GenBank/DDBJ whole genome shotgun (WGS) entry which is preliminary data.</text>
</comment>
<protein>
    <recommendedName>
        <fullName evidence="2">ASCH domain-containing protein</fullName>
    </recommendedName>
</protein>
<sequence>MEIKIPFNNWSKERLNSKLKLATTRNKRYGKIGDTFSVDIKHRKYTFEILAVFQLTLYYVAKDLYAIEGADSPLEFRKVWEEIHPKLGWTPDKKVFVHLFRLTEVS</sequence>
<organism evidence="1">
    <name type="scientific">marine sediment metagenome</name>
    <dbReference type="NCBI Taxonomy" id="412755"/>
    <lineage>
        <taxon>unclassified sequences</taxon>
        <taxon>metagenomes</taxon>
        <taxon>ecological metagenomes</taxon>
    </lineage>
</organism>
<dbReference type="EMBL" id="BARS01009167">
    <property type="protein sequence ID" value="GAF70788.1"/>
    <property type="molecule type" value="Genomic_DNA"/>
</dbReference>
<reference evidence="1" key="1">
    <citation type="journal article" date="2014" name="Front. Microbiol.">
        <title>High frequency of phylogenetically diverse reductive dehalogenase-homologous genes in deep subseafloor sedimentary metagenomes.</title>
        <authorList>
            <person name="Kawai M."/>
            <person name="Futagami T."/>
            <person name="Toyoda A."/>
            <person name="Takaki Y."/>
            <person name="Nishi S."/>
            <person name="Hori S."/>
            <person name="Arai W."/>
            <person name="Tsubouchi T."/>
            <person name="Morono Y."/>
            <person name="Uchiyama I."/>
            <person name="Ito T."/>
            <person name="Fujiyama A."/>
            <person name="Inagaki F."/>
            <person name="Takami H."/>
        </authorList>
    </citation>
    <scope>NUCLEOTIDE SEQUENCE</scope>
    <source>
        <strain evidence="1">Expedition CK06-06</strain>
    </source>
</reference>
<name>X0RPS5_9ZZZZ</name>
<proteinExistence type="predicted"/>
<accession>X0RPS5</accession>